<reference evidence="1" key="1">
    <citation type="submission" date="2019-10" db="EMBL/GenBank/DDBJ databases">
        <title>Draft genome sequece of Microseira wollei NIES-4236.</title>
        <authorList>
            <person name="Yamaguchi H."/>
            <person name="Suzuki S."/>
            <person name="Kawachi M."/>
        </authorList>
    </citation>
    <scope>NUCLEOTIDE SEQUENCE</scope>
    <source>
        <strain evidence="1">NIES-4236</strain>
    </source>
</reference>
<sequence length="303" mass="33390">MLRVTIDMFSGRPNPSWLLDENEAKEVLKEIANNRAVVASTESGYQGLGYRGILVELVTDETVEQYSLPTVFKIANGASLYESKGKEIAERLITGMSRSTAVSSFMETPQILEEDLQRQLLDHLGSLPRIEQQSEVDGSGAAIMEAEAAVTCNIELGAFNPGFWNAPAHVGKNNCYNYATNRRTDTFAQPGRATGKYPYPMNCAAVTAAALSDGAHKRFDCVPDSEKPRYLVAMVVAPGVDYHWYRKQKEGFWGHKPGGTPAKNVDNSGKIITNPETCDRTSGWPSYTNFCGYFYTAKSMKVN</sequence>
<comment type="caution">
    <text evidence="1">The sequence shown here is derived from an EMBL/GenBank/DDBJ whole genome shotgun (WGS) entry which is preliminary data.</text>
</comment>
<gene>
    <name evidence="1" type="ORF">MiSe_12940</name>
</gene>
<evidence type="ECO:0000313" key="2">
    <source>
        <dbReference type="Proteomes" id="UP001050975"/>
    </source>
</evidence>
<name>A0AAV3X3F2_9CYAN</name>
<proteinExistence type="predicted"/>
<dbReference type="EMBL" id="BLAY01000014">
    <property type="protein sequence ID" value="GET36543.1"/>
    <property type="molecule type" value="Genomic_DNA"/>
</dbReference>
<protein>
    <submittedName>
        <fullName evidence="1">Uncharacterized protein</fullName>
    </submittedName>
</protein>
<keyword evidence="2" id="KW-1185">Reference proteome</keyword>
<dbReference type="AlphaFoldDB" id="A0AAV3X3F2"/>
<evidence type="ECO:0000313" key="1">
    <source>
        <dbReference type="EMBL" id="GET36543.1"/>
    </source>
</evidence>
<dbReference type="RefSeq" id="WP_226576336.1">
    <property type="nucleotide sequence ID" value="NZ_BLAY01000014.1"/>
</dbReference>
<accession>A0AAV3X3F2</accession>
<dbReference type="Proteomes" id="UP001050975">
    <property type="component" value="Unassembled WGS sequence"/>
</dbReference>
<organism evidence="1 2">
    <name type="scientific">Microseira wollei NIES-4236</name>
    <dbReference type="NCBI Taxonomy" id="2530354"/>
    <lineage>
        <taxon>Bacteria</taxon>
        <taxon>Bacillati</taxon>
        <taxon>Cyanobacteriota</taxon>
        <taxon>Cyanophyceae</taxon>
        <taxon>Oscillatoriophycideae</taxon>
        <taxon>Aerosakkonematales</taxon>
        <taxon>Aerosakkonemataceae</taxon>
        <taxon>Microseira</taxon>
    </lineage>
</organism>